<evidence type="ECO:0000313" key="3">
    <source>
        <dbReference type="Proteomes" id="UP000018162"/>
    </source>
</evidence>
<protein>
    <recommendedName>
        <fullName evidence="1">YhcG N-terminal domain-containing protein</fullName>
    </recommendedName>
</protein>
<dbReference type="PANTHER" id="PTHR30547:SF0">
    <property type="entry name" value="BLR8175 PROTEIN"/>
    <property type="match status" value="1"/>
</dbReference>
<sequence>MGYSVRNLKYIAKFAETYPDCEFVQQVVAQIPWGHNIVLMDKIANPEERKWYIEKSAQNGWSRNVLVHQIESGLYQRQVLHFWGISII</sequence>
<evidence type="ECO:0000259" key="1">
    <source>
        <dbReference type="Pfam" id="PF17761"/>
    </source>
</evidence>
<dbReference type="AlphaFoldDB" id="R6TI12"/>
<proteinExistence type="predicted"/>
<dbReference type="Pfam" id="PF17761">
    <property type="entry name" value="DUF1016_N"/>
    <property type="match status" value="1"/>
</dbReference>
<evidence type="ECO:0000313" key="2">
    <source>
        <dbReference type="EMBL" id="CDC73038.1"/>
    </source>
</evidence>
<gene>
    <name evidence="2" type="ORF">BN626_00995</name>
</gene>
<reference evidence="2" key="1">
    <citation type="submission" date="2012-11" db="EMBL/GenBank/DDBJ databases">
        <title>Dependencies among metagenomic species, viruses, plasmids and units of genetic variation.</title>
        <authorList>
            <person name="Nielsen H.B."/>
            <person name="Almeida M."/>
            <person name="Juncker A.S."/>
            <person name="Rasmussen S."/>
            <person name="Li J."/>
            <person name="Sunagawa S."/>
            <person name="Plichta D."/>
            <person name="Gautier L."/>
            <person name="Le Chatelier E."/>
            <person name="Peletier E."/>
            <person name="Bonde I."/>
            <person name="Nielsen T."/>
            <person name="Manichanh C."/>
            <person name="Arumugam M."/>
            <person name="Batto J."/>
            <person name="Santos M.B.Q.D."/>
            <person name="Blom N."/>
            <person name="Borruel N."/>
            <person name="Burgdorf K.S."/>
            <person name="Boumezbeur F."/>
            <person name="Casellas F."/>
            <person name="Dore J."/>
            <person name="Guarner F."/>
            <person name="Hansen T."/>
            <person name="Hildebrand F."/>
            <person name="Kaas R.S."/>
            <person name="Kennedy S."/>
            <person name="Kristiansen K."/>
            <person name="Kultima J.R."/>
            <person name="Leonard P."/>
            <person name="Levenez F."/>
            <person name="Lund O."/>
            <person name="Moumen B."/>
            <person name="Le Paslier D."/>
            <person name="Pons N."/>
            <person name="Pedersen O."/>
            <person name="Prifti E."/>
            <person name="Qin J."/>
            <person name="Raes J."/>
            <person name="Tap J."/>
            <person name="Tims S."/>
            <person name="Ussery D.W."/>
            <person name="Yamada T."/>
            <person name="MetaHit consortium"/>
            <person name="Renault P."/>
            <person name="Sicheritz-Ponten T."/>
            <person name="Bork P."/>
            <person name="Wang J."/>
            <person name="Brunak S."/>
            <person name="Ehrlich S.D."/>
        </authorList>
    </citation>
    <scope>NUCLEOTIDE SEQUENCE [LARGE SCALE GENOMIC DNA]</scope>
</reference>
<dbReference type="EMBL" id="CBFV010000055">
    <property type="protein sequence ID" value="CDC73038.1"/>
    <property type="molecule type" value="Genomic_DNA"/>
</dbReference>
<dbReference type="Proteomes" id="UP000018162">
    <property type="component" value="Unassembled WGS sequence"/>
</dbReference>
<dbReference type="PANTHER" id="PTHR30547">
    <property type="entry name" value="UNCHARACTERIZED PROTEIN YHCG-RELATED"/>
    <property type="match status" value="1"/>
</dbReference>
<name>R6TI12_9FIRM</name>
<organism evidence="2 3">
    <name type="scientific">Agathobacter rectalis CAG:36</name>
    <dbReference type="NCBI Taxonomy" id="1263079"/>
    <lineage>
        <taxon>Bacteria</taxon>
        <taxon>Bacillati</taxon>
        <taxon>Bacillota</taxon>
        <taxon>Clostridia</taxon>
        <taxon>Lachnospirales</taxon>
        <taxon>Lachnospiraceae</taxon>
        <taxon>Agathobacter</taxon>
    </lineage>
</organism>
<feature type="domain" description="YhcG N-terminal" evidence="1">
    <location>
        <begin position="2"/>
        <end position="77"/>
    </location>
</feature>
<dbReference type="InterPro" id="IPR053148">
    <property type="entry name" value="PD-DEXK-like_domain"/>
</dbReference>
<dbReference type="InterPro" id="IPR041527">
    <property type="entry name" value="YhcG_N"/>
</dbReference>
<comment type="caution">
    <text evidence="2">The sequence shown here is derived from an EMBL/GenBank/DDBJ whole genome shotgun (WGS) entry which is preliminary data.</text>
</comment>
<accession>R6TI12</accession>